<dbReference type="Pfam" id="PF00397">
    <property type="entry name" value="WW"/>
    <property type="match status" value="1"/>
</dbReference>
<dbReference type="SMART" id="SM00456">
    <property type="entry name" value="WW"/>
    <property type="match status" value="2"/>
</dbReference>
<proteinExistence type="predicted"/>
<evidence type="ECO:0000259" key="2">
    <source>
        <dbReference type="PROSITE" id="PS50020"/>
    </source>
</evidence>
<gene>
    <name evidence="3" type="ORF">ACHAWU_001119</name>
</gene>
<dbReference type="Gene3D" id="2.20.70.10">
    <property type="match status" value="2"/>
</dbReference>
<organism evidence="3 4">
    <name type="scientific">Discostella pseudostelligera</name>
    <dbReference type="NCBI Taxonomy" id="259834"/>
    <lineage>
        <taxon>Eukaryota</taxon>
        <taxon>Sar</taxon>
        <taxon>Stramenopiles</taxon>
        <taxon>Ochrophyta</taxon>
        <taxon>Bacillariophyta</taxon>
        <taxon>Coscinodiscophyceae</taxon>
        <taxon>Thalassiosirophycidae</taxon>
        <taxon>Stephanodiscales</taxon>
        <taxon>Stephanodiscaceae</taxon>
        <taxon>Discostella</taxon>
    </lineage>
</organism>
<comment type="caution">
    <text evidence="3">The sequence shown here is derived from an EMBL/GenBank/DDBJ whole genome shotgun (WGS) entry which is preliminary data.</text>
</comment>
<dbReference type="EMBL" id="JALLBG020000130">
    <property type="protein sequence ID" value="KAL3762972.1"/>
    <property type="molecule type" value="Genomic_DNA"/>
</dbReference>
<dbReference type="PROSITE" id="PS01159">
    <property type="entry name" value="WW_DOMAIN_1"/>
    <property type="match status" value="1"/>
</dbReference>
<evidence type="ECO:0000313" key="3">
    <source>
        <dbReference type="EMBL" id="KAL3762972.1"/>
    </source>
</evidence>
<dbReference type="Proteomes" id="UP001530293">
    <property type="component" value="Unassembled WGS sequence"/>
</dbReference>
<dbReference type="AlphaFoldDB" id="A0ABD3MHB2"/>
<feature type="domain" description="WW" evidence="2">
    <location>
        <begin position="365"/>
        <end position="397"/>
    </location>
</feature>
<feature type="compositionally biased region" description="Polar residues" evidence="1">
    <location>
        <begin position="174"/>
        <end position="188"/>
    </location>
</feature>
<feature type="domain" description="WW" evidence="2">
    <location>
        <begin position="322"/>
        <end position="356"/>
    </location>
</feature>
<dbReference type="InterPro" id="IPR001202">
    <property type="entry name" value="WW_dom"/>
</dbReference>
<dbReference type="InterPro" id="IPR036020">
    <property type="entry name" value="WW_dom_sf"/>
</dbReference>
<accession>A0ABD3MHB2</accession>
<feature type="compositionally biased region" description="Low complexity" evidence="1">
    <location>
        <begin position="194"/>
        <end position="206"/>
    </location>
</feature>
<dbReference type="PROSITE" id="PS50020">
    <property type="entry name" value="WW_DOMAIN_2"/>
    <property type="match status" value="2"/>
</dbReference>
<evidence type="ECO:0000256" key="1">
    <source>
        <dbReference type="SAM" id="MobiDB-lite"/>
    </source>
</evidence>
<name>A0ABD3MHB2_9STRA</name>
<dbReference type="CDD" id="cd00201">
    <property type="entry name" value="WW"/>
    <property type="match status" value="1"/>
</dbReference>
<reference evidence="3 4" key="1">
    <citation type="submission" date="2024-10" db="EMBL/GenBank/DDBJ databases">
        <title>Updated reference genomes for cyclostephanoid diatoms.</title>
        <authorList>
            <person name="Roberts W.R."/>
            <person name="Alverson A.J."/>
        </authorList>
    </citation>
    <scope>NUCLEOTIDE SEQUENCE [LARGE SCALE GENOMIC DNA]</scope>
    <source>
        <strain evidence="3 4">AJA232-27</strain>
    </source>
</reference>
<feature type="region of interest" description="Disordered" evidence="1">
    <location>
        <begin position="174"/>
        <end position="215"/>
    </location>
</feature>
<sequence length="397" mass="42987">MIMTSKSSSSFSVFKEVDESVSKPVIGSDGAARWQDFKVKNSKLLLGSGVGGGVGGGGSVAPALPLKKLDRVALGTTSIHDERTNESKIRKEAGDRELGAGYTTFKRKTNMEEIAERKRKKLVMDRVRPDDVPYFMEAETFEGYKFDYVFTTRDTRGTGYYWDGMDSLKKELGQETTNTHTSIDNENANDNDKGATAAAGAAAGATVSKTTSKEGIKGEIKVKKKKKKNDDRHQIFMPDEVGDEFNPMEQVALAIQRRSQAMSAPPSSFIGGGGDVSAAANTMAADAAALGVDARLLNHASSSTVASTTPSTTITSQSLEPELVVAGWESALDPASGKTFYFRRSTNERRWDKPTLSANEQTQQQLLPDGWKSALDAGSGQTYYYHTSGKTSWEKPI</sequence>
<evidence type="ECO:0000313" key="4">
    <source>
        <dbReference type="Proteomes" id="UP001530293"/>
    </source>
</evidence>
<dbReference type="SUPFAM" id="SSF51045">
    <property type="entry name" value="WW domain"/>
    <property type="match status" value="1"/>
</dbReference>
<protein>
    <recommendedName>
        <fullName evidence="2">WW domain-containing protein</fullName>
    </recommendedName>
</protein>
<keyword evidence="4" id="KW-1185">Reference proteome</keyword>